<reference evidence="3 4" key="1">
    <citation type="journal article" date="2018" name="Mol. Biol. Evol.">
        <title>Broad Genomic Sampling Reveals a Smut Pathogenic Ancestry of the Fungal Clade Ustilaginomycotina.</title>
        <authorList>
            <person name="Kijpornyongpan T."/>
            <person name="Mondo S.J."/>
            <person name="Barry K."/>
            <person name="Sandor L."/>
            <person name="Lee J."/>
            <person name="Lipzen A."/>
            <person name="Pangilinan J."/>
            <person name="LaButti K."/>
            <person name="Hainaut M."/>
            <person name="Henrissat B."/>
            <person name="Grigoriev I.V."/>
            <person name="Spatafora J.W."/>
            <person name="Aime M.C."/>
        </authorList>
    </citation>
    <scope>NUCLEOTIDE SEQUENCE [LARGE SCALE GENOMIC DNA]</scope>
    <source>
        <strain evidence="3 4">MCA 5214</strain>
    </source>
</reference>
<dbReference type="PANTHER" id="PTHR47369:SF1">
    <property type="entry name" value="BTB_POZ DOMAIN-CONTAINING PROTEIN"/>
    <property type="match status" value="1"/>
</dbReference>
<feature type="region of interest" description="Disordered" evidence="1">
    <location>
        <begin position="676"/>
        <end position="731"/>
    </location>
</feature>
<feature type="compositionally biased region" description="Low complexity" evidence="1">
    <location>
        <begin position="1234"/>
        <end position="1260"/>
    </location>
</feature>
<feature type="region of interest" description="Disordered" evidence="1">
    <location>
        <begin position="845"/>
        <end position="903"/>
    </location>
</feature>
<feature type="region of interest" description="Disordered" evidence="1">
    <location>
        <begin position="570"/>
        <end position="641"/>
    </location>
</feature>
<keyword evidence="4" id="KW-1185">Reference proteome</keyword>
<name>A0A316UWE3_9BASI</name>
<feature type="compositionally biased region" description="Acidic residues" evidence="1">
    <location>
        <begin position="1060"/>
        <end position="1070"/>
    </location>
</feature>
<dbReference type="RefSeq" id="XP_025363730.1">
    <property type="nucleotide sequence ID" value="XM_025505724.1"/>
</dbReference>
<proteinExistence type="predicted"/>
<evidence type="ECO:0000256" key="1">
    <source>
        <dbReference type="SAM" id="MobiDB-lite"/>
    </source>
</evidence>
<feature type="region of interest" description="Disordered" evidence="1">
    <location>
        <begin position="1050"/>
        <end position="1102"/>
    </location>
</feature>
<dbReference type="GeneID" id="37027547"/>
<feature type="compositionally biased region" description="Low complexity" evidence="1">
    <location>
        <begin position="1208"/>
        <end position="1222"/>
    </location>
</feature>
<sequence>MLPSLPAQVLAAHVQHSALVAATCYDVTIVAFNRRYRLHRIFLVQSSFFSSLLQGGFSEGAKYRAPSKSNAAHADLDGAESSDGSQAAANVLHLTFDDPNITRPAFEYSIALLYGAHPDLILPVWARPTPTHPLSSTWPPTFALDTTTSSVPSSSISSGGKMPATPRFLISLLATSIYLGIPSLTSSTLTLVQSSFTPYTISTYLRFALGQPIVGAGTQREEETWDWELEGPCWGLDGIGRWTGEEDLEELEDEEDADVQFVSERTRGMAFDTNIKRESSNDEDDEEGEDSKARSISPLRRAKQQQDTSNPAMAGSADAGASAMPSGPSGLSAALSATPAFDYGPLSHRIGEACFCYLSRWGGEIAAEEQDKWIHDEARLDDLLRRAQQQQQRPQQERLVCEATAPFCLPRGQLPSQISVTAAPDSQSSEVLPAATMEWDIPAPPLCVFSHPSLSHRAAVLREDEDYPLSGSGRSRQSAYVFDGDSDDELAGVAAHTLQAQQDELIDFGSSSSLGMTSSHLVDLLGSDAFFARSELERYEIAKDVVAMRRAQRSAAAAILATRRQSFAGGMDDEQESYTSCASQSSLHPSPPMTRARQRGTSATAGAKSTPSTPSRQGRAHGREQTMDLDESTADIDVQEVDEDDGHYTRLFREGIYYSHLSFGDLKRISQEAAAAASAASDEDEDDDDSVGGDGEDRHNVGNYVSGFSSSSRRQSTGAKRRRRTRSIPPAAPLETLQAALWAGNELKNHILSSSNVHDPALGATQPPLSPDSIRRGLAYTAEGSSLDTAAGTTAIAGGASGAGGGAAIARSTGAASAAGADVDESLLGISSPLRHFAMALKHQGERRRGAGFSRAGTPSSPLATPSRSGSAAQIHRYRAPSSLGGLTSSSPLGGTSTSSSSSSLLSKRYFSVPVDDTIRYGEFFAGLLTGAAAAAAAAQQQQNAVGSNATQPPLLVDQHSHEATGLAAMRDPLALATTTPTTSSGAAASAVAATGSSHGANDSFLAQLGSILVGGPFSDTKRNRPNLYGLRNKLCKGRALGRVAAEVGLRRAAEKRGDDEGDDEDEDEVDKASTAPTKSLNDAAIEGGADGSGIGSSGSPSHGGFLLTRLERRHWTGYEPMRVGVEYYGLDLLEEKQRLYSPSFFYAGSVWNLYVQTARKPRGTQLGVYLHRQSPLEPLPPASAHPDEVALFHHHGGLSGQGRQETSTSASSPATSNPSNSFLPGGPRRRASSTRTATTSSQQQHGGAAHGAAAWHSSQPQPHGTLPNSGISAHLVGPPVLPGVSPPIPYRDPRKMVRVYFSIHCHSPLGNSLTRFDSGPDRFSESQSWGWKSSSLMGIWELEGGRLAGGRSEASEGFRCVVTLGVV</sequence>
<dbReference type="OrthoDB" id="6359943at2759"/>
<dbReference type="PANTHER" id="PTHR47369">
    <property type="entry name" value="BTB/POZ DOMAIN-CONTAINING PROTEIN"/>
    <property type="match status" value="1"/>
</dbReference>
<dbReference type="Proteomes" id="UP000245884">
    <property type="component" value="Unassembled WGS sequence"/>
</dbReference>
<dbReference type="EMBL" id="KZ819664">
    <property type="protein sequence ID" value="PWN29118.1"/>
    <property type="molecule type" value="Genomic_DNA"/>
</dbReference>
<dbReference type="Gene3D" id="3.30.710.10">
    <property type="entry name" value="Potassium Channel Kv1.1, Chain A"/>
    <property type="match status" value="1"/>
</dbReference>
<feature type="region of interest" description="Disordered" evidence="1">
    <location>
        <begin position="272"/>
        <end position="330"/>
    </location>
</feature>
<dbReference type="InterPro" id="IPR011333">
    <property type="entry name" value="SKP1/BTB/POZ_sf"/>
</dbReference>
<feature type="compositionally biased region" description="Acidic residues" evidence="1">
    <location>
        <begin position="681"/>
        <end position="691"/>
    </location>
</feature>
<evidence type="ECO:0000313" key="4">
    <source>
        <dbReference type="Proteomes" id="UP000245884"/>
    </source>
</evidence>
<feature type="compositionally biased region" description="Polar residues" evidence="1">
    <location>
        <begin position="857"/>
        <end position="872"/>
    </location>
</feature>
<organism evidence="3 4">
    <name type="scientific">Jaminaea rosea</name>
    <dbReference type="NCBI Taxonomy" id="1569628"/>
    <lineage>
        <taxon>Eukaryota</taxon>
        <taxon>Fungi</taxon>
        <taxon>Dikarya</taxon>
        <taxon>Basidiomycota</taxon>
        <taxon>Ustilaginomycotina</taxon>
        <taxon>Exobasidiomycetes</taxon>
        <taxon>Microstromatales</taxon>
        <taxon>Microstromatales incertae sedis</taxon>
        <taxon>Jaminaea</taxon>
    </lineage>
</organism>
<feature type="compositionally biased region" description="Low complexity" evidence="1">
    <location>
        <begin position="706"/>
        <end position="716"/>
    </location>
</feature>
<dbReference type="PROSITE" id="PS50097">
    <property type="entry name" value="BTB"/>
    <property type="match status" value="1"/>
</dbReference>
<feature type="region of interest" description="Disordered" evidence="1">
    <location>
        <begin position="1194"/>
        <end position="1272"/>
    </location>
</feature>
<gene>
    <name evidence="3" type="ORF">BDZ90DRAFT_231117</name>
</gene>
<feature type="compositionally biased region" description="Low complexity" evidence="1">
    <location>
        <begin position="311"/>
        <end position="330"/>
    </location>
</feature>
<feature type="compositionally biased region" description="Basic and acidic residues" evidence="1">
    <location>
        <begin position="1050"/>
        <end position="1059"/>
    </location>
</feature>
<feature type="compositionally biased region" description="Polar residues" evidence="1">
    <location>
        <begin position="577"/>
        <end position="588"/>
    </location>
</feature>
<evidence type="ECO:0000259" key="2">
    <source>
        <dbReference type="PROSITE" id="PS50097"/>
    </source>
</evidence>
<feature type="compositionally biased region" description="Acidic residues" evidence="1">
    <location>
        <begin position="627"/>
        <end position="641"/>
    </location>
</feature>
<feature type="domain" description="BTB" evidence="2">
    <location>
        <begin position="25"/>
        <end position="122"/>
    </location>
</feature>
<dbReference type="InterPro" id="IPR000210">
    <property type="entry name" value="BTB/POZ_dom"/>
</dbReference>
<evidence type="ECO:0000313" key="3">
    <source>
        <dbReference type="EMBL" id="PWN29118.1"/>
    </source>
</evidence>
<protein>
    <recommendedName>
        <fullName evidence="2">BTB domain-containing protein</fullName>
    </recommendedName>
</protein>
<accession>A0A316UWE3</accession>
<feature type="compositionally biased region" description="Polar residues" evidence="1">
    <location>
        <begin position="1261"/>
        <end position="1272"/>
    </location>
</feature>
<feature type="compositionally biased region" description="Polar residues" evidence="1">
    <location>
        <begin position="599"/>
        <end position="616"/>
    </location>
</feature>
<feature type="compositionally biased region" description="Low complexity" evidence="1">
    <location>
        <begin position="881"/>
        <end position="903"/>
    </location>
</feature>